<organism evidence="3 4">
    <name type="scientific">Discostella pseudostelligera</name>
    <dbReference type="NCBI Taxonomy" id="259834"/>
    <lineage>
        <taxon>Eukaryota</taxon>
        <taxon>Sar</taxon>
        <taxon>Stramenopiles</taxon>
        <taxon>Ochrophyta</taxon>
        <taxon>Bacillariophyta</taxon>
        <taxon>Coscinodiscophyceae</taxon>
        <taxon>Thalassiosirophycidae</taxon>
        <taxon>Stephanodiscales</taxon>
        <taxon>Stephanodiscaceae</taxon>
        <taxon>Discostella</taxon>
    </lineage>
</organism>
<keyword evidence="2" id="KW-1133">Transmembrane helix</keyword>
<evidence type="ECO:0000313" key="3">
    <source>
        <dbReference type="EMBL" id="KAL3765815.1"/>
    </source>
</evidence>
<dbReference type="Proteomes" id="UP001530293">
    <property type="component" value="Unassembled WGS sequence"/>
</dbReference>
<dbReference type="EMBL" id="JALLBG020000091">
    <property type="protein sequence ID" value="KAL3765815.1"/>
    <property type="molecule type" value="Genomic_DNA"/>
</dbReference>
<name>A0ABD3MP87_9STRA</name>
<evidence type="ECO:0000256" key="2">
    <source>
        <dbReference type="SAM" id="Phobius"/>
    </source>
</evidence>
<keyword evidence="2" id="KW-0812">Transmembrane</keyword>
<proteinExistence type="predicted"/>
<comment type="caution">
    <text evidence="3">The sequence shown here is derived from an EMBL/GenBank/DDBJ whole genome shotgun (WGS) entry which is preliminary data.</text>
</comment>
<evidence type="ECO:0000256" key="1">
    <source>
        <dbReference type="SAM" id="MobiDB-lite"/>
    </source>
</evidence>
<sequence>MVGGSYLGIHYNIVLEGAKHTVKSTMKHSVITSIALLLLPIFIATTVAFLSHAPTSTRHHDHDHHSNCFAQKKGRSTNVAKPLPPGMPSEDIKLPPDCTMDELISVMGSGRMKKMARKNRRIRNEKIREGKVVLNEKGEWVPDE</sequence>
<gene>
    <name evidence="3" type="ORF">ACHAWU_002610</name>
</gene>
<dbReference type="AlphaFoldDB" id="A0ABD3MP87"/>
<accession>A0ABD3MP87</accession>
<keyword evidence="2" id="KW-0472">Membrane</keyword>
<keyword evidence="4" id="KW-1185">Reference proteome</keyword>
<evidence type="ECO:0000313" key="4">
    <source>
        <dbReference type="Proteomes" id="UP001530293"/>
    </source>
</evidence>
<protein>
    <recommendedName>
        <fullName evidence="5">Transmembrane protein</fullName>
    </recommendedName>
</protein>
<feature type="region of interest" description="Disordered" evidence="1">
    <location>
        <begin position="56"/>
        <end position="96"/>
    </location>
</feature>
<feature type="transmembrane region" description="Helical" evidence="2">
    <location>
        <begin position="30"/>
        <end position="50"/>
    </location>
</feature>
<reference evidence="3 4" key="1">
    <citation type="submission" date="2024-10" db="EMBL/GenBank/DDBJ databases">
        <title>Updated reference genomes for cyclostephanoid diatoms.</title>
        <authorList>
            <person name="Roberts W.R."/>
            <person name="Alverson A.J."/>
        </authorList>
    </citation>
    <scope>NUCLEOTIDE SEQUENCE [LARGE SCALE GENOMIC DNA]</scope>
    <source>
        <strain evidence="3 4">AJA232-27</strain>
    </source>
</reference>
<evidence type="ECO:0008006" key="5">
    <source>
        <dbReference type="Google" id="ProtNLM"/>
    </source>
</evidence>